<accession>A0ABP1EBY0</accession>
<proteinExistence type="predicted"/>
<comment type="caution">
    <text evidence="5">The sequence shown here is derived from an EMBL/GenBank/DDBJ whole genome shotgun (WGS) entry which is preliminary data.</text>
</comment>
<dbReference type="PANTHER" id="PTHR47429:SF2">
    <property type="entry name" value="PROTEIN TWIN LOV 1"/>
    <property type="match status" value="1"/>
</dbReference>
<keyword evidence="2" id="KW-0288">FMN</keyword>
<dbReference type="Gene3D" id="3.30.450.20">
    <property type="entry name" value="PAS domain"/>
    <property type="match status" value="1"/>
</dbReference>
<evidence type="ECO:0000313" key="6">
    <source>
        <dbReference type="Proteomes" id="UP001497416"/>
    </source>
</evidence>
<dbReference type="Proteomes" id="UP001497416">
    <property type="component" value="Unassembled WGS sequence"/>
</dbReference>
<evidence type="ECO:0000256" key="1">
    <source>
        <dbReference type="ARBA" id="ARBA00022630"/>
    </source>
</evidence>
<feature type="domain" description="PAS" evidence="4">
    <location>
        <begin position="90"/>
        <end position="178"/>
    </location>
</feature>
<dbReference type="PANTHER" id="PTHR47429">
    <property type="entry name" value="PROTEIN TWIN LOV 1"/>
    <property type="match status" value="1"/>
</dbReference>
<dbReference type="InterPro" id="IPR035965">
    <property type="entry name" value="PAS-like_dom_sf"/>
</dbReference>
<keyword evidence="3" id="KW-0157">Chromophore</keyword>
<evidence type="ECO:0000259" key="4">
    <source>
        <dbReference type="Pfam" id="PF13426"/>
    </source>
</evidence>
<evidence type="ECO:0000256" key="3">
    <source>
        <dbReference type="ARBA" id="ARBA00022991"/>
    </source>
</evidence>
<dbReference type="EMBL" id="CAXIXY010000003">
    <property type="protein sequence ID" value="CAL2074588.1"/>
    <property type="molecule type" value="Genomic_DNA"/>
</dbReference>
<dbReference type="NCBIfam" id="TIGR00229">
    <property type="entry name" value="sensory_box"/>
    <property type="match status" value="1"/>
</dbReference>
<sequence>MKNPISLMKSLDLFINSLCVEEYEEIKGYLKEEESNPLNLLSFDFHVQNLNSILKKKSIQSDIQALKHIAKGEAWIKTIEPILTKNSFEALILTDINRTILWVNEGFSKMTGYPRNYALKKSPVFLQGRETSEVTRKRIREKLQKNKPFKEVIINHRKDNTTYKCELHIFPLMHNDKTTHFLALERQIA</sequence>
<protein>
    <submittedName>
        <fullName evidence="5">PAS domain-containing protein</fullName>
    </submittedName>
</protein>
<dbReference type="Pfam" id="PF13426">
    <property type="entry name" value="PAS_9"/>
    <property type="match status" value="1"/>
</dbReference>
<dbReference type="CDD" id="cd00130">
    <property type="entry name" value="PAS"/>
    <property type="match status" value="1"/>
</dbReference>
<dbReference type="RefSeq" id="WP_348709495.1">
    <property type="nucleotide sequence ID" value="NZ_CAXIXY010000003.1"/>
</dbReference>
<dbReference type="InterPro" id="IPR000014">
    <property type="entry name" value="PAS"/>
</dbReference>
<gene>
    <name evidence="5" type="ORF">T190607A01A_10017</name>
</gene>
<evidence type="ECO:0000313" key="5">
    <source>
        <dbReference type="EMBL" id="CAL2074588.1"/>
    </source>
</evidence>
<organism evidence="5 6">
    <name type="scientific">Tenacibaculum platacis</name>
    <dbReference type="NCBI Taxonomy" id="3137852"/>
    <lineage>
        <taxon>Bacteria</taxon>
        <taxon>Pseudomonadati</taxon>
        <taxon>Bacteroidota</taxon>
        <taxon>Flavobacteriia</taxon>
        <taxon>Flavobacteriales</taxon>
        <taxon>Flavobacteriaceae</taxon>
        <taxon>Tenacibaculum</taxon>
    </lineage>
</organism>
<evidence type="ECO:0000256" key="2">
    <source>
        <dbReference type="ARBA" id="ARBA00022643"/>
    </source>
</evidence>
<keyword evidence="6" id="KW-1185">Reference proteome</keyword>
<keyword evidence="1" id="KW-0285">Flavoprotein</keyword>
<name>A0ABP1EBY0_9FLAO</name>
<reference evidence="5 6" key="1">
    <citation type="submission" date="2024-05" db="EMBL/GenBank/DDBJ databases">
        <authorList>
            <person name="Duchaud E."/>
        </authorList>
    </citation>
    <scope>NUCLEOTIDE SEQUENCE [LARGE SCALE GENOMIC DNA]</scope>
    <source>
        <strain evidence="5">Ena-SAMPLE-TAB-13-05-2024-13:56:06:370-140302</strain>
    </source>
</reference>
<dbReference type="SUPFAM" id="SSF55785">
    <property type="entry name" value="PYP-like sensor domain (PAS domain)"/>
    <property type="match status" value="1"/>
</dbReference>